<name>A0A553EBS0_9FLAO</name>
<protein>
    <submittedName>
        <fullName evidence="1">Uncharacterized protein</fullName>
    </submittedName>
</protein>
<gene>
    <name evidence="1" type="ORF">FNW21_02940</name>
</gene>
<evidence type="ECO:0000313" key="2">
    <source>
        <dbReference type="Proteomes" id="UP000316371"/>
    </source>
</evidence>
<keyword evidence="2" id="KW-1185">Reference proteome</keyword>
<dbReference type="EMBL" id="VJZT01000002">
    <property type="protein sequence ID" value="TRX42233.1"/>
    <property type="molecule type" value="Genomic_DNA"/>
</dbReference>
<evidence type="ECO:0000313" key="1">
    <source>
        <dbReference type="EMBL" id="TRX42233.1"/>
    </source>
</evidence>
<dbReference type="RefSeq" id="WP_144255240.1">
    <property type="nucleotide sequence ID" value="NZ_VJZT01000002.1"/>
</dbReference>
<sequence length="133" mass="14971">MSITKNTESYFTGFSKTDERTSDGSSVELNTIQGVVIYNFIAISTGFSVDYNIKESFLSTPVSLDFRLFSNEDRSNCLFGYLQTGRNIKWSNSFDGKGTTSKLGVGLIFSNNEKVSYYVDIFKKSKSIELEKK</sequence>
<organism evidence="1 2">
    <name type="scientific">Flavobacterium restrictum</name>
    <dbReference type="NCBI Taxonomy" id="2594428"/>
    <lineage>
        <taxon>Bacteria</taxon>
        <taxon>Pseudomonadati</taxon>
        <taxon>Bacteroidota</taxon>
        <taxon>Flavobacteriia</taxon>
        <taxon>Flavobacteriales</taxon>
        <taxon>Flavobacteriaceae</taxon>
        <taxon>Flavobacterium</taxon>
    </lineage>
</organism>
<proteinExistence type="predicted"/>
<dbReference type="Proteomes" id="UP000316371">
    <property type="component" value="Unassembled WGS sequence"/>
</dbReference>
<comment type="caution">
    <text evidence="1">The sequence shown here is derived from an EMBL/GenBank/DDBJ whole genome shotgun (WGS) entry which is preliminary data.</text>
</comment>
<dbReference type="AlphaFoldDB" id="A0A553EBS0"/>
<reference evidence="1 2" key="1">
    <citation type="submission" date="2019-07" db="EMBL/GenBank/DDBJ databases">
        <title>Novel species of Flavobacterium.</title>
        <authorList>
            <person name="Liu Q."/>
            <person name="Xin Y.-H."/>
        </authorList>
    </citation>
    <scope>NUCLEOTIDE SEQUENCE [LARGE SCALE GENOMIC DNA]</scope>
    <source>
        <strain evidence="1 2">LB1R34</strain>
    </source>
</reference>
<accession>A0A553EBS0</accession>